<comment type="caution">
    <text evidence="1">The sequence shown here is derived from an EMBL/GenBank/DDBJ whole genome shotgun (WGS) entry which is preliminary data.</text>
</comment>
<accession>M5RF98</accession>
<reference evidence="1 2" key="1">
    <citation type="journal article" date="2013" name="Mar. Genomics">
        <title>Expression of sulfatases in Rhodopirellula baltica and the diversity of sulfatases in the genus Rhodopirellula.</title>
        <authorList>
            <person name="Wegner C.E."/>
            <person name="Richter-Heitmann T."/>
            <person name="Klindworth A."/>
            <person name="Klockow C."/>
            <person name="Richter M."/>
            <person name="Achstetter T."/>
            <person name="Glockner F.O."/>
            <person name="Harder J."/>
        </authorList>
    </citation>
    <scope>NUCLEOTIDE SEQUENCE [LARGE SCALE GENOMIC DNA]</scope>
    <source>
        <strain evidence="1 2">SM1</strain>
    </source>
</reference>
<evidence type="ECO:0000313" key="1">
    <source>
        <dbReference type="EMBL" id="EMI17766.1"/>
    </source>
</evidence>
<evidence type="ECO:0000313" key="2">
    <source>
        <dbReference type="Proteomes" id="UP000011991"/>
    </source>
</evidence>
<protein>
    <submittedName>
        <fullName evidence="1">Uncharacterized protein</fullName>
    </submittedName>
</protein>
<keyword evidence="2" id="KW-1185">Reference proteome</keyword>
<gene>
    <name evidence="1" type="ORF">RMSM_05292</name>
</gene>
<dbReference type="Proteomes" id="UP000011991">
    <property type="component" value="Unassembled WGS sequence"/>
</dbReference>
<sequence length="63" mass="6777">MVHTVSQRRILAAALDRVSPPNCESRKGGFPVIIQLVELDTPLLIGASTSGDSSFLLLTISQR</sequence>
<organism evidence="1 2">
    <name type="scientific">Rhodopirellula maiorica SM1</name>
    <dbReference type="NCBI Taxonomy" id="1265738"/>
    <lineage>
        <taxon>Bacteria</taxon>
        <taxon>Pseudomonadati</taxon>
        <taxon>Planctomycetota</taxon>
        <taxon>Planctomycetia</taxon>
        <taxon>Pirellulales</taxon>
        <taxon>Pirellulaceae</taxon>
        <taxon>Novipirellula</taxon>
    </lineage>
</organism>
<name>M5RF98_9BACT</name>
<dbReference type="PATRIC" id="fig|1265738.3.peg.5313"/>
<proteinExistence type="predicted"/>
<dbReference type="EMBL" id="ANOG01000748">
    <property type="protein sequence ID" value="EMI17766.1"/>
    <property type="molecule type" value="Genomic_DNA"/>
</dbReference>
<dbReference type="AlphaFoldDB" id="M5RF98"/>